<feature type="compositionally biased region" description="Low complexity" evidence="1">
    <location>
        <begin position="123"/>
        <end position="136"/>
    </location>
</feature>
<evidence type="ECO:0000313" key="3">
    <source>
        <dbReference type="Proteomes" id="UP000027345"/>
    </source>
</evidence>
<name>A0A066TN19_9PSEU</name>
<dbReference type="Proteomes" id="UP000027345">
    <property type="component" value="Unassembled WGS sequence"/>
</dbReference>
<dbReference type="AlphaFoldDB" id="A0A066TN19"/>
<organism evidence="2 3">
    <name type="scientific">Amycolatopsis rifamycinica</name>
    <dbReference type="NCBI Taxonomy" id="287986"/>
    <lineage>
        <taxon>Bacteria</taxon>
        <taxon>Bacillati</taxon>
        <taxon>Actinomycetota</taxon>
        <taxon>Actinomycetes</taxon>
        <taxon>Pseudonocardiales</taxon>
        <taxon>Pseudonocardiaceae</taxon>
        <taxon>Amycolatopsis</taxon>
    </lineage>
</organism>
<keyword evidence="3" id="KW-1185">Reference proteome</keyword>
<evidence type="ECO:0000313" key="2">
    <source>
        <dbReference type="EMBL" id="KDN16215.1"/>
    </source>
</evidence>
<protein>
    <submittedName>
        <fullName evidence="2">Uncharacterized protein</fullName>
    </submittedName>
</protein>
<reference evidence="2 3" key="1">
    <citation type="submission" date="2014-05" db="EMBL/GenBank/DDBJ databases">
        <title>Draft genome sequence of Amycolatopsis rifamycinica DSM 46095.</title>
        <authorList>
            <person name="Lal R."/>
            <person name="Saxena A."/>
            <person name="Kumari R."/>
            <person name="Mukherjee U."/>
            <person name="Singh P."/>
            <person name="Sangwan N."/>
            <person name="Mahato N.K."/>
        </authorList>
    </citation>
    <scope>NUCLEOTIDE SEQUENCE [LARGE SCALE GENOMIC DNA]</scope>
    <source>
        <strain evidence="2 3">DSM 46095</strain>
    </source>
</reference>
<sequence>MIGGTTRGRRAVRATASQTAAKVRARAGAGLVSWRPGIGGVPYGRQSSGNAKMASAAVMTVPAMTGVRQRDGRRRAKATPRTAVSGAMTASLTIGPPMIQPTVPKTSGRRGSAYSANSTTPHASAARPGSARSARAVFTAPPVS</sequence>
<gene>
    <name evidence="2" type="ORF">DV20_42405</name>
</gene>
<comment type="caution">
    <text evidence="2">The sequence shown here is derived from an EMBL/GenBank/DDBJ whole genome shotgun (WGS) entry which is preliminary data.</text>
</comment>
<proteinExistence type="predicted"/>
<evidence type="ECO:0000256" key="1">
    <source>
        <dbReference type="SAM" id="MobiDB-lite"/>
    </source>
</evidence>
<dbReference type="EMBL" id="JMQI01000083">
    <property type="protein sequence ID" value="KDN16215.1"/>
    <property type="molecule type" value="Genomic_DNA"/>
</dbReference>
<accession>A0A066TN19</accession>
<feature type="region of interest" description="Disordered" evidence="1">
    <location>
        <begin position="66"/>
        <end position="144"/>
    </location>
</feature>